<dbReference type="GO" id="GO:0009252">
    <property type="term" value="P:peptidoglycan biosynthetic process"/>
    <property type="evidence" value="ECO:0007669"/>
    <property type="project" value="UniProtKB-UniRule"/>
</dbReference>
<name>I0ALQ4_IGNAJ</name>
<keyword evidence="3 7" id="KW-0963">Cytoplasm</keyword>
<dbReference type="GO" id="GO:0071555">
    <property type="term" value="P:cell wall organization"/>
    <property type="evidence" value="ECO:0007669"/>
    <property type="project" value="UniProtKB-KW"/>
</dbReference>
<gene>
    <name evidence="7 11" type="primary">murD</name>
    <name evidence="11" type="ordered locus">IALB_2208</name>
</gene>
<feature type="domain" description="Mur ligase central" evidence="10">
    <location>
        <begin position="112"/>
        <end position="291"/>
    </location>
</feature>
<evidence type="ECO:0000256" key="2">
    <source>
        <dbReference type="ARBA" id="ARBA00004752"/>
    </source>
</evidence>
<protein>
    <recommendedName>
        <fullName evidence="7 8">UDP-N-acetylmuramoylalanine--D-glutamate ligase</fullName>
        <ecNumber evidence="7 8">6.3.2.9</ecNumber>
    </recommendedName>
    <alternativeName>
        <fullName evidence="7">D-glutamic acid-adding enzyme</fullName>
    </alternativeName>
    <alternativeName>
        <fullName evidence="7">UDP-N-acetylmuramoyl-L-alanyl-D-glutamate synthetase</fullName>
    </alternativeName>
</protein>
<keyword evidence="12" id="KW-1185">Reference proteome</keyword>
<dbReference type="KEGG" id="ial:IALB_2208"/>
<dbReference type="UniPathway" id="UPA00219"/>
<evidence type="ECO:0000256" key="8">
    <source>
        <dbReference type="RuleBase" id="RU003664"/>
    </source>
</evidence>
<dbReference type="InterPro" id="IPR004101">
    <property type="entry name" value="Mur_ligase_C"/>
</dbReference>
<comment type="subcellular location">
    <subcellularLocation>
        <location evidence="1 7 8">Cytoplasm</location>
    </subcellularLocation>
</comment>
<evidence type="ECO:0000256" key="4">
    <source>
        <dbReference type="ARBA" id="ARBA00022598"/>
    </source>
</evidence>
<evidence type="ECO:0000313" key="12">
    <source>
        <dbReference type="Proteomes" id="UP000007394"/>
    </source>
</evidence>
<dbReference type="STRING" id="945713.IALB_2208"/>
<dbReference type="InterPro" id="IPR036565">
    <property type="entry name" value="Mur-like_cat_sf"/>
</dbReference>
<proteinExistence type="inferred from homology"/>
<dbReference type="SUPFAM" id="SSF51984">
    <property type="entry name" value="MurCD N-terminal domain"/>
    <property type="match status" value="1"/>
</dbReference>
<dbReference type="Gene3D" id="3.90.190.20">
    <property type="entry name" value="Mur ligase, C-terminal domain"/>
    <property type="match status" value="1"/>
</dbReference>
<keyword evidence="7 8" id="KW-0133">Cell shape</keyword>
<dbReference type="Proteomes" id="UP000007394">
    <property type="component" value="Chromosome"/>
</dbReference>
<evidence type="ECO:0000256" key="1">
    <source>
        <dbReference type="ARBA" id="ARBA00004496"/>
    </source>
</evidence>
<evidence type="ECO:0000259" key="9">
    <source>
        <dbReference type="Pfam" id="PF02875"/>
    </source>
</evidence>
<comment type="function">
    <text evidence="7 8">Cell wall formation. Catalyzes the addition of glutamate to the nucleotide precursor UDP-N-acetylmuramoyl-L-alanine (UMA).</text>
</comment>
<dbReference type="Pfam" id="PF02875">
    <property type="entry name" value="Mur_ligase_C"/>
    <property type="match status" value="1"/>
</dbReference>
<dbReference type="Pfam" id="PF21377">
    <property type="entry name" value="MurD_N"/>
    <property type="match status" value="1"/>
</dbReference>
<dbReference type="GO" id="GO:0005737">
    <property type="term" value="C:cytoplasm"/>
    <property type="evidence" value="ECO:0007669"/>
    <property type="project" value="UniProtKB-SubCell"/>
</dbReference>
<evidence type="ECO:0000259" key="10">
    <source>
        <dbReference type="Pfam" id="PF08245"/>
    </source>
</evidence>
<dbReference type="eggNOG" id="COG0771">
    <property type="taxonomic scope" value="Bacteria"/>
</dbReference>
<keyword evidence="5 7" id="KW-0547">Nucleotide-binding</keyword>
<dbReference type="GO" id="GO:0008360">
    <property type="term" value="P:regulation of cell shape"/>
    <property type="evidence" value="ECO:0007669"/>
    <property type="project" value="UniProtKB-KW"/>
</dbReference>
<feature type="domain" description="Mur ligase C-terminal" evidence="9">
    <location>
        <begin position="313"/>
        <end position="425"/>
    </location>
</feature>
<accession>I0ALQ4</accession>
<comment type="similarity">
    <text evidence="7">Belongs to the MurCDEF family.</text>
</comment>
<evidence type="ECO:0000256" key="7">
    <source>
        <dbReference type="HAMAP-Rule" id="MF_00639"/>
    </source>
</evidence>
<dbReference type="Pfam" id="PF08245">
    <property type="entry name" value="Mur_ligase_M"/>
    <property type="match status" value="1"/>
</dbReference>
<keyword evidence="7 8" id="KW-0961">Cell wall biogenesis/degradation</keyword>
<evidence type="ECO:0000256" key="5">
    <source>
        <dbReference type="ARBA" id="ARBA00022741"/>
    </source>
</evidence>
<dbReference type="GO" id="GO:0008764">
    <property type="term" value="F:UDP-N-acetylmuramoylalanine-D-glutamate ligase activity"/>
    <property type="evidence" value="ECO:0007669"/>
    <property type="project" value="UniProtKB-UniRule"/>
</dbReference>
<comment type="catalytic activity">
    <reaction evidence="7 8">
        <text>UDP-N-acetyl-alpha-D-muramoyl-L-alanine + D-glutamate + ATP = UDP-N-acetyl-alpha-D-muramoyl-L-alanyl-D-glutamate + ADP + phosphate + H(+)</text>
        <dbReference type="Rhea" id="RHEA:16429"/>
        <dbReference type="ChEBI" id="CHEBI:15378"/>
        <dbReference type="ChEBI" id="CHEBI:29986"/>
        <dbReference type="ChEBI" id="CHEBI:30616"/>
        <dbReference type="ChEBI" id="CHEBI:43474"/>
        <dbReference type="ChEBI" id="CHEBI:83898"/>
        <dbReference type="ChEBI" id="CHEBI:83900"/>
        <dbReference type="ChEBI" id="CHEBI:456216"/>
        <dbReference type="EC" id="6.3.2.9"/>
    </reaction>
</comment>
<dbReference type="InterPro" id="IPR005762">
    <property type="entry name" value="MurD"/>
</dbReference>
<dbReference type="Gene3D" id="3.40.50.720">
    <property type="entry name" value="NAD(P)-binding Rossmann-like Domain"/>
    <property type="match status" value="1"/>
</dbReference>
<dbReference type="Gene3D" id="3.40.1190.10">
    <property type="entry name" value="Mur-like, catalytic domain"/>
    <property type="match status" value="1"/>
</dbReference>
<dbReference type="RefSeq" id="WP_014561060.1">
    <property type="nucleotide sequence ID" value="NC_017464.1"/>
</dbReference>
<keyword evidence="7 8" id="KW-0131">Cell cycle</keyword>
<dbReference type="InterPro" id="IPR036615">
    <property type="entry name" value="Mur_ligase_C_dom_sf"/>
</dbReference>
<keyword evidence="7 8" id="KW-0132">Cell division</keyword>
<evidence type="ECO:0000256" key="6">
    <source>
        <dbReference type="ARBA" id="ARBA00022840"/>
    </source>
</evidence>
<dbReference type="GO" id="GO:0005524">
    <property type="term" value="F:ATP binding"/>
    <property type="evidence" value="ECO:0007669"/>
    <property type="project" value="UniProtKB-UniRule"/>
</dbReference>
<keyword evidence="4 7" id="KW-0436">Ligase</keyword>
<evidence type="ECO:0000313" key="11">
    <source>
        <dbReference type="EMBL" id="AFH49911.1"/>
    </source>
</evidence>
<keyword evidence="7 8" id="KW-0573">Peptidoglycan synthesis</keyword>
<dbReference type="PATRIC" id="fig|945713.3.peg.2215"/>
<dbReference type="PANTHER" id="PTHR43692:SF1">
    <property type="entry name" value="UDP-N-ACETYLMURAMOYLALANINE--D-GLUTAMATE LIGASE"/>
    <property type="match status" value="1"/>
</dbReference>
<dbReference type="OrthoDB" id="9809796at2"/>
<comment type="pathway">
    <text evidence="2 7 8">Cell wall biogenesis; peptidoglycan biosynthesis.</text>
</comment>
<dbReference type="InterPro" id="IPR013221">
    <property type="entry name" value="Mur_ligase_cen"/>
</dbReference>
<dbReference type="HAMAP" id="MF_00639">
    <property type="entry name" value="MurD"/>
    <property type="match status" value="1"/>
</dbReference>
<dbReference type="AlphaFoldDB" id="I0ALQ4"/>
<feature type="binding site" evidence="7">
    <location>
        <begin position="114"/>
        <end position="120"/>
    </location>
    <ligand>
        <name>ATP</name>
        <dbReference type="ChEBI" id="CHEBI:30616"/>
    </ligand>
</feature>
<organism evidence="11 12">
    <name type="scientific">Ignavibacterium album (strain DSM 19864 / JCM 16511 / NBRC 101810 / Mat9-16)</name>
    <dbReference type="NCBI Taxonomy" id="945713"/>
    <lineage>
        <taxon>Bacteria</taxon>
        <taxon>Pseudomonadati</taxon>
        <taxon>Ignavibacteriota</taxon>
        <taxon>Ignavibacteria</taxon>
        <taxon>Ignavibacteriales</taxon>
        <taxon>Ignavibacteriaceae</taxon>
        <taxon>Ignavibacterium</taxon>
    </lineage>
</organism>
<dbReference type="HOGENOM" id="CLU_032540_0_0_10"/>
<dbReference type="SUPFAM" id="SSF53623">
    <property type="entry name" value="MurD-like peptide ligases, catalytic domain"/>
    <property type="match status" value="1"/>
</dbReference>
<sequence length="448" mass="50353">MEIKNKKISIIGAARSGIGAAKLAKKYGAVPFVSDSGTEEKLKSNLLTLKNSEIDFEIGEHTQRVYECDLMVVSPGVPSDAEVIKTAQSKKIKVISELEFASWFCKGTIVGITGTNGKTTTTSLCGYLFNECGVKTYVAGNIGLAFSEIADQVKENEFVSLEISSFQLDLIDKFNPKVAMILNITPDHLNRYENSVEKYALSKQRIYKNQTENEFLILNRDSELLNQYILQHKSKTFWYSTKEKVYDGCWLDTNRVVFSRNGNEEFSCNVNDILIRGEHNIQNAMAVIIAAKIFDFKNEKIIAALKTFRGVEHRLEFVKEIEGIKFINDSKATNIDSVIVALKSFDEPIFLILGGLDKGNDYSTIEELVIKKVQKIYAIGSSAEKIFNYFHNKVKTEIRKDLEEVVASALSEARAGDVVLLSPACASFDMFENYEHRGKVFKEIVNKI</sequence>
<reference evidence="11 12" key="1">
    <citation type="journal article" date="2012" name="Front. Microbiol.">
        <title>Complete genome of Ignavibacterium album, a metabolically versatile, flagellated, facultative anaerobe from the phylum Chlorobi.</title>
        <authorList>
            <person name="Liu Z."/>
            <person name="Frigaard N.-U."/>
            <person name="Vogl K."/>
            <person name="Iino T."/>
            <person name="Ohkuma M."/>
            <person name="Overmann J."/>
            <person name="Bryant D.A."/>
        </authorList>
    </citation>
    <scope>NUCLEOTIDE SEQUENCE [LARGE SCALE GENOMIC DNA]</scope>
    <source>
        <strain evidence="12">DSM 19864 / JCM 16511 / NBRC 101810 / Mat9-16</strain>
    </source>
</reference>
<dbReference type="GO" id="GO:0051301">
    <property type="term" value="P:cell division"/>
    <property type="evidence" value="ECO:0007669"/>
    <property type="project" value="UniProtKB-KW"/>
</dbReference>
<dbReference type="EMBL" id="CP003418">
    <property type="protein sequence ID" value="AFH49911.1"/>
    <property type="molecule type" value="Genomic_DNA"/>
</dbReference>
<dbReference type="PANTHER" id="PTHR43692">
    <property type="entry name" value="UDP-N-ACETYLMURAMOYLALANINE--D-GLUTAMATE LIGASE"/>
    <property type="match status" value="1"/>
</dbReference>
<dbReference type="NCBIfam" id="TIGR01087">
    <property type="entry name" value="murD"/>
    <property type="match status" value="1"/>
</dbReference>
<dbReference type="EC" id="6.3.2.9" evidence="7 8"/>
<keyword evidence="6 7" id="KW-0067">ATP-binding</keyword>
<dbReference type="SUPFAM" id="SSF53244">
    <property type="entry name" value="MurD-like peptide ligases, peptide-binding domain"/>
    <property type="match status" value="1"/>
</dbReference>
<evidence type="ECO:0000256" key="3">
    <source>
        <dbReference type="ARBA" id="ARBA00022490"/>
    </source>
</evidence>